<dbReference type="GO" id="GO:0008289">
    <property type="term" value="F:lipid binding"/>
    <property type="evidence" value="ECO:0007669"/>
    <property type="project" value="InterPro"/>
</dbReference>
<proteinExistence type="inferred from homology"/>
<dbReference type="PANTHER" id="PTHR14096">
    <property type="entry name" value="APOLIPOPROTEIN L"/>
    <property type="match status" value="1"/>
</dbReference>
<gene>
    <name evidence="2" type="ORF">FSCOSCO3_A006576</name>
</gene>
<reference evidence="2 3" key="1">
    <citation type="submission" date="2024-01" db="EMBL/GenBank/DDBJ databases">
        <authorList>
            <person name="Alioto T."/>
            <person name="Alioto T."/>
            <person name="Gomez Garrido J."/>
        </authorList>
    </citation>
    <scope>NUCLEOTIDE SEQUENCE [LARGE SCALE GENOMIC DNA]</scope>
</reference>
<dbReference type="Proteomes" id="UP001314229">
    <property type="component" value="Unassembled WGS sequence"/>
</dbReference>
<dbReference type="PANTHER" id="PTHR14096:SF28">
    <property type="entry name" value="APOLIPOPROTEIN L, 1-RELATED"/>
    <property type="match status" value="1"/>
</dbReference>
<dbReference type="AlphaFoldDB" id="A0AAV1Q695"/>
<comment type="similarity">
    <text evidence="1">Belongs to the apolipoprotein L family.</text>
</comment>
<accession>A0AAV1Q695</accession>
<dbReference type="GO" id="GO:0005576">
    <property type="term" value="C:extracellular region"/>
    <property type="evidence" value="ECO:0007669"/>
    <property type="project" value="InterPro"/>
</dbReference>
<dbReference type="GO" id="GO:0016020">
    <property type="term" value="C:membrane"/>
    <property type="evidence" value="ECO:0007669"/>
    <property type="project" value="TreeGrafter"/>
</dbReference>
<evidence type="ECO:0000313" key="2">
    <source>
        <dbReference type="EMBL" id="CAK6978910.1"/>
    </source>
</evidence>
<name>A0AAV1Q695_SCOSC</name>
<dbReference type="EMBL" id="CAWUFR010000526">
    <property type="protein sequence ID" value="CAK6978910.1"/>
    <property type="molecule type" value="Genomic_DNA"/>
</dbReference>
<sequence length="344" mass="36623">MTSVCEGGRDFHKKLWITAVSLLTPCDSEAANKSRELTAADTSGPERKTCSTTLTPGLIMSAEDQLFELIISWLDQRLDFSDGLRELAGELESVNEKCNAGRAVGNTTTVIGGLAVIGGGIATICSGGLAAPLLAVGGAYGAIGSTVTLTSKLIEWWLEKGTLKKAQKISEDNNKLGEKIQSRLTEMTKEIRKGSNLAVTDDYVIECILRAIAKRHKIPWMEVVGVAKIVLVPAILKLREALQTAGVLGRSKGPGLLDIKALIKNEAAGVARKATLDTLITFGKGAVQVGGGVFTVALTLPDTIDNYKRAIKNNSVTGPSEELRKAADELKEFHSNFQSCTEGN</sequence>
<dbReference type="GO" id="GO:0042157">
    <property type="term" value="P:lipoprotein metabolic process"/>
    <property type="evidence" value="ECO:0007669"/>
    <property type="project" value="InterPro"/>
</dbReference>
<protein>
    <submittedName>
        <fullName evidence="2">Uncharacterized protein LOC122967334</fullName>
    </submittedName>
</protein>
<keyword evidence="3" id="KW-1185">Reference proteome</keyword>
<dbReference type="InterPro" id="IPR008405">
    <property type="entry name" value="ApoL"/>
</dbReference>
<comment type="caution">
    <text evidence="2">The sequence shown here is derived from an EMBL/GenBank/DDBJ whole genome shotgun (WGS) entry which is preliminary data.</text>
</comment>
<evidence type="ECO:0000313" key="3">
    <source>
        <dbReference type="Proteomes" id="UP001314229"/>
    </source>
</evidence>
<organism evidence="2 3">
    <name type="scientific">Scomber scombrus</name>
    <name type="common">Atlantic mackerel</name>
    <name type="synonym">Scomber vernalis</name>
    <dbReference type="NCBI Taxonomy" id="13677"/>
    <lineage>
        <taxon>Eukaryota</taxon>
        <taxon>Metazoa</taxon>
        <taxon>Chordata</taxon>
        <taxon>Craniata</taxon>
        <taxon>Vertebrata</taxon>
        <taxon>Euteleostomi</taxon>
        <taxon>Actinopterygii</taxon>
        <taxon>Neopterygii</taxon>
        <taxon>Teleostei</taxon>
        <taxon>Neoteleostei</taxon>
        <taxon>Acanthomorphata</taxon>
        <taxon>Pelagiaria</taxon>
        <taxon>Scombriformes</taxon>
        <taxon>Scombridae</taxon>
        <taxon>Scomber</taxon>
    </lineage>
</organism>
<evidence type="ECO:0000256" key="1">
    <source>
        <dbReference type="ARBA" id="ARBA00010090"/>
    </source>
</evidence>
<dbReference type="GO" id="GO:0006869">
    <property type="term" value="P:lipid transport"/>
    <property type="evidence" value="ECO:0007669"/>
    <property type="project" value="InterPro"/>
</dbReference>